<dbReference type="GO" id="GO:0004029">
    <property type="term" value="F:aldehyde dehydrogenase (NAD+) activity"/>
    <property type="evidence" value="ECO:0007669"/>
    <property type="project" value="TreeGrafter"/>
</dbReference>
<dbReference type="OrthoDB" id="6187633at2"/>
<dbReference type="SUPFAM" id="SSF53720">
    <property type="entry name" value="ALDH-like"/>
    <property type="match status" value="1"/>
</dbReference>
<dbReference type="InterPro" id="IPR012394">
    <property type="entry name" value="Aldehyde_DH_NAD(P)"/>
</dbReference>
<evidence type="ECO:0000256" key="4">
    <source>
        <dbReference type="PIRNR" id="PIRNR036492"/>
    </source>
</evidence>
<feature type="domain" description="Aldehyde dehydrogenase" evidence="8">
    <location>
        <begin position="23"/>
        <end position="446"/>
    </location>
</feature>
<dbReference type="PANTHER" id="PTHR43570:SF20">
    <property type="entry name" value="ALDEHYDE DEHYDROGENASE ALDX-RELATED"/>
    <property type="match status" value="1"/>
</dbReference>
<feature type="active site" evidence="5">
    <location>
        <position position="258"/>
    </location>
</feature>
<dbReference type="InterPro" id="IPR016162">
    <property type="entry name" value="Ald_DH_N"/>
</dbReference>
<accession>A0A373FQX8</accession>
<dbReference type="PROSITE" id="PS00687">
    <property type="entry name" value="ALDEHYDE_DEHYDR_GLU"/>
    <property type="match status" value="1"/>
</dbReference>
<gene>
    <name evidence="9" type="ORF">DZC30_02060</name>
</gene>
<dbReference type="InterPro" id="IPR015590">
    <property type="entry name" value="Aldehyde_DH_dom"/>
</dbReference>
<keyword evidence="3" id="KW-0520">NAD</keyword>
<dbReference type="PANTHER" id="PTHR43570">
    <property type="entry name" value="ALDEHYDE DEHYDROGENASE"/>
    <property type="match status" value="1"/>
</dbReference>
<evidence type="ECO:0000256" key="3">
    <source>
        <dbReference type="ARBA" id="ARBA00023027"/>
    </source>
</evidence>
<evidence type="ECO:0000256" key="5">
    <source>
        <dbReference type="PIRSR" id="PIRSR036492-1"/>
    </source>
</evidence>
<feature type="active site" evidence="5 6">
    <location>
        <position position="224"/>
    </location>
</feature>
<dbReference type="AlphaFoldDB" id="A0A373FQX8"/>
<evidence type="ECO:0000256" key="6">
    <source>
        <dbReference type="PROSITE-ProRule" id="PRU10007"/>
    </source>
</evidence>
<evidence type="ECO:0000313" key="10">
    <source>
        <dbReference type="Proteomes" id="UP000261948"/>
    </source>
</evidence>
<dbReference type="InterPro" id="IPR016163">
    <property type="entry name" value="Ald_DH_C"/>
</dbReference>
<dbReference type="InterPro" id="IPR016161">
    <property type="entry name" value="Ald_DH/histidinol_DH"/>
</dbReference>
<dbReference type="EMBL" id="QURR01000002">
    <property type="protein sequence ID" value="RGE46581.1"/>
    <property type="molecule type" value="Genomic_DNA"/>
</dbReference>
<dbReference type="Pfam" id="PF00171">
    <property type="entry name" value="Aldedh"/>
    <property type="match status" value="1"/>
</dbReference>
<evidence type="ECO:0000256" key="2">
    <source>
        <dbReference type="ARBA" id="ARBA00023002"/>
    </source>
</evidence>
<keyword evidence="10" id="KW-1185">Reference proteome</keyword>
<dbReference type="Gene3D" id="3.40.309.10">
    <property type="entry name" value="Aldehyde Dehydrogenase, Chain A, domain 2"/>
    <property type="match status" value="1"/>
</dbReference>
<dbReference type="GO" id="GO:0006081">
    <property type="term" value="P:aldehyde metabolic process"/>
    <property type="evidence" value="ECO:0007669"/>
    <property type="project" value="InterPro"/>
</dbReference>
<proteinExistence type="inferred from homology"/>
<comment type="caution">
    <text evidence="9">The sequence shown here is derived from an EMBL/GenBank/DDBJ whole genome shotgun (WGS) entry which is preliminary data.</text>
</comment>
<dbReference type="Gene3D" id="3.40.605.10">
    <property type="entry name" value="Aldehyde Dehydrogenase, Chain A, domain 1"/>
    <property type="match status" value="1"/>
</dbReference>
<evidence type="ECO:0000259" key="8">
    <source>
        <dbReference type="Pfam" id="PF00171"/>
    </source>
</evidence>
<evidence type="ECO:0000313" key="9">
    <source>
        <dbReference type="EMBL" id="RGE46581.1"/>
    </source>
</evidence>
<organism evidence="9 10">
    <name type="scientific">Comamonas testosteroni</name>
    <name type="common">Pseudomonas testosteroni</name>
    <dbReference type="NCBI Taxonomy" id="285"/>
    <lineage>
        <taxon>Bacteria</taxon>
        <taxon>Pseudomonadati</taxon>
        <taxon>Pseudomonadota</taxon>
        <taxon>Betaproteobacteria</taxon>
        <taxon>Burkholderiales</taxon>
        <taxon>Comamonadaceae</taxon>
        <taxon>Comamonas</taxon>
    </lineage>
</organism>
<comment type="similarity">
    <text evidence="1 4 7">Belongs to the aldehyde dehydrogenase family.</text>
</comment>
<reference evidence="9 10" key="1">
    <citation type="submission" date="2018-08" db="EMBL/GenBank/DDBJ databases">
        <title>Comamonas testosteroni strain SWCO2.</title>
        <authorList>
            <person name="Jiang N."/>
            <person name="Zhang X.Z."/>
        </authorList>
    </citation>
    <scope>NUCLEOTIDE SEQUENCE [LARGE SCALE GENOMIC DNA]</scope>
    <source>
        <strain evidence="9 10">SWCO2</strain>
    </source>
</reference>
<evidence type="ECO:0000256" key="1">
    <source>
        <dbReference type="ARBA" id="ARBA00009986"/>
    </source>
</evidence>
<dbReference type="PIRSF" id="PIRSF036492">
    <property type="entry name" value="ALDH"/>
    <property type="match status" value="1"/>
</dbReference>
<sequence>MNQRVLPDSLEESLIADQLQRQKAAFIAEGPVSAALREDRLQRAVDLLKTHADRICEVISEDFGGRHPVTTLSMDVQTPIGHLKYAKKNVQRWMRPQRRASVFPFNLFGARAELRFQPKGVVGIAGTWNCPLFMLFGPLAGVFAAGNRAMLKPSDLSLATSQWLAEVVPQYFDPLELSVITGGVATAQAFTRQAFDHLVFTGSINVAKQIMRDAAEHLVPLTLELGGKSPTVIGRSADLKKAAQSIVMARIQNGGQVCVMPDTVYVPREHMAVFVAEFKALWLQMLPTVTGNADMTAVANARHLERVERKIEQARAAGALVEILGQVDAGGQDRRRPLRLVLDAPADTAFAQEEIFGQAMALESYDDVQAVVARINAGSRPLALYYYGKDRAEQEYVLGHTLSGGACVNEAMLHVAVHDMPFGGIGASGMGRYNGPEGFAEFSHMRGVYHAGWWDPRRKLGMAPPYTDKLLQMMKKAL</sequence>
<dbReference type="Proteomes" id="UP000261948">
    <property type="component" value="Unassembled WGS sequence"/>
</dbReference>
<keyword evidence="2 4" id="KW-0560">Oxidoreductase</keyword>
<evidence type="ECO:0000256" key="7">
    <source>
        <dbReference type="RuleBase" id="RU003345"/>
    </source>
</evidence>
<protein>
    <recommendedName>
        <fullName evidence="4">Aldehyde dehydrogenase</fullName>
    </recommendedName>
</protein>
<dbReference type="GO" id="GO:0005737">
    <property type="term" value="C:cytoplasm"/>
    <property type="evidence" value="ECO:0007669"/>
    <property type="project" value="TreeGrafter"/>
</dbReference>
<dbReference type="InterPro" id="IPR029510">
    <property type="entry name" value="Ald_DH_CS_GLU"/>
</dbReference>
<name>A0A373FQX8_COMTE</name>